<comment type="caution">
    <text evidence="1">The sequence shown here is derived from an EMBL/GenBank/DDBJ whole genome shotgun (WGS) entry which is preliminary data.</text>
</comment>
<sequence>MAALAGSTAAWAGSTTKHEVYIDTTNRVFAGNFGAAHNSTDWLQFIDIMIQASASGEWGRILVADKNGVWVSCMFTDPSLISAAKALTSDSYIQASYDTNGMCTVLEVRTTSRHETKQH</sequence>
<evidence type="ECO:0000313" key="1">
    <source>
        <dbReference type="EMBL" id="RKH67014.1"/>
    </source>
</evidence>
<dbReference type="EMBL" id="RAWK01000076">
    <property type="protein sequence ID" value="RKH67014.1"/>
    <property type="molecule type" value="Genomic_DNA"/>
</dbReference>
<accession>A0A3A8QV65</accession>
<organism evidence="1 2">
    <name type="scientific">Corallococcus aberystwythensis</name>
    <dbReference type="NCBI Taxonomy" id="2316722"/>
    <lineage>
        <taxon>Bacteria</taxon>
        <taxon>Pseudomonadati</taxon>
        <taxon>Myxococcota</taxon>
        <taxon>Myxococcia</taxon>
        <taxon>Myxococcales</taxon>
        <taxon>Cystobacterineae</taxon>
        <taxon>Myxococcaceae</taxon>
        <taxon>Corallococcus</taxon>
    </lineage>
</organism>
<evidence type="ECO:0000313" key="2">
    <source>
        <dbReference type="Proteomes" id="UP000267003"/>
    </source>
</evidence>
<dbReference type="Proteomes" id="UP000267003">
    <property type="component" value="Unassembled WGS sequence"/>
</dbReference>
<dbReference type="AlphaFoldDB" id="A0A3A8QV65"/>
<reference evidence="2" key="1">
    <citation type="submission" date="2018-09" db="EMBL/GenBank/DDBJ databases">
        <authorList>
            <person name="Livingstone P.G."/>
            <person name="Whitworth D.E."/>
        </authorList>
    </citation>
    <scope>NUCLEOTIDE SEQUENCE [LARGE SCALE GENOMIC DNA]</scope>
    <source>
        <strain evidence="2">AB050A</strain>
    </source>
</reference>
<keyword evidence="2" id="KW-1185">Reference proteome</keyword>
<proteinExistence type="predicted"/>
<name>A0A3A8QV65_9BACT</name>
<protein>
    <submittedName>
        <fullName evidence="1">Uncharacterized protein</fullName>
    </submittedName>
</protein>
<gene>
    <name evidence="1" type="ORF">D7W81_14535</name>
</gene>